<evidence type="ECO:0000313" key="3">
    <source>
        <dbReference type="Proteomes" id="UP000277570"/>
    </source>
</evidence>
<protein>
    <submittedName>
        <fullName evidence="2">Phospho-adenylylsulfate sulfotransferase</fullName>
    </submittedName>
</protein>
<gene>
    <name evidence="2" type="ORF">NCTC10913_02113</name>
</gene>
<comment type="caution">
    <text evidence="2">The sequence shown here is derived from an EMBL/GenBank/DDBJ whole genome shotgun (WGS) entry which is preliminary data.</text>
</comment>
<name>A0ABY6ST54_9CLOT</name>
<dbReference type="Pfam" id="PF01507">
    <property type="entry name" value="PAPS_reduct"/>
    <property type="match status" value="1"/>
</dbReference>
<dbReference type="SUPFAM" id="SSF52402">
    <property type="entry name" value="Adenine nucleotide alpha hydrolases-like"/>
    <property type="match status" value="1"/>
</dbReference>
<dbReference type="PANTHER" id="PTHR43196">
    <property type="entry name" value="SULFATE ADENYLYLTRANSFERASE SUBUNIT 2"/>
    <property type="match status" value="1"/>
</dbReference>
<feature type="domain" description="Phosphoadenosine phosphosulphate reductase" evidence="1">
    <location>
        <begin position="45"/>
        <end position="208"/>
    </location>
</feature>
<evidence type="ECO:0000259" key="1">
    <source>
        <dbReference type="Pfam" id="PF01507"/>
    </source>
</evidence>
<reference evidence="2 3" key="1">
    <citation type="submission" date="2018-11" db="EMBL/GenBank/DDBJ databases">
        <authorList>
            <consortium name="Pathogen Informatics"/>
        </authorList>
    </citation>
    <scope>NUCLEOTIDE SEQUENCE [LARGE SCALE GENOMIC DNA]</scope>
    <source>
        <strain evidence="2 3">NCTC10913</strain>
    </source>
</reference>
<dbReference type="InterPro" id="IPR050128">
    <property type="entry name" value="Sulfate_adenylyltrnsfr_sub2"/>
</dbReference>
<proteinExistence type="predicted"/>
<dbReference type="Proteomes" id="UP000277570">
    <property type="component" value="Unassembled WGS sequence"/>
</dbReference>
<accession>A0ABY6ST54</accession>
<keyword evidence="3" id="KW-1185">Reference proteome</keyword>
<dbReference type="EMBL" id="UYIN01000008">
    <property type="protein sequence ID" value="VDG71767.1"/>
    <property type="molecule type" value="Genomic_DNA"/>
</dbReference>
<dbReference type="InterPro" id="IPR014729">
    <property type="entry name" value="Rossmann-like_a/b/a_fold"/>
</dbReference>
<dbReference type="Gene3D" id="3.40.50.620">
    <property type="entry name" value="HUPs"/>
    <property type="match status" value="1"/>
</dbReference>
<evidence type="ECO:0000313" key="2">
    <source>
        <dbReference type="EMBL" id="VDG71767.1"/>
    </source>
</evidence>
<dbReference type="RefSeq" id="WP_125148628.1">
    <property type="nucleotide sequence ID" value="NZ_UYIN01000008.1"/>
</dbReference>
<sequence>MIKSNIGVLRRRKDYQPMVDTAKKEKNSIEIIKEFKNRNEENRNICAFSGGKDSIVIYDLMKKSGIDFQPIYSPPSVDPPEIKYHMDKYYPEVYKQPYEKTKDGKEITMWYLLSHRALPPTRRMRYCCDVLKERTGEPGDTVYVGVRASESKDRNKRGMVTFYKEKNMIRPIFDWTDEEVWSYILKNDLPYNPLYDQGWDRLGCIGCPLSSKNQKRELQAYPKVKEMYIYSFERMLQYRKSKGMETEWKTGEDVYRWWIGEVKKQESQIEGQCSMFGD</sequence>
<dbReference type="InterPro" id="IPR002500">
    <property type="entry name" value="PAPS_reduct_dom"/>
</dbReference>
<dbReference type="PANTHER" id="PTHR43196:SF2">
    <property type="entry name" value="PHOSPHOADENOSINE PHOSPHOSULFATE REDUCTASE"/>
    <property type="match status" value="1"/>
</dbReference>
<organism evidence="2 3">
    <name type="scientific">Clostridium carnis</name>
    <dbReference type="NCBI Taxonomy" id="1530"/>
    <lineage>
        <taxon>Bacteria</taxon>
        <taxon>Bacillati</taxon>
        <taxon>Bacillota</taxon>
        <taxon>Clostridia</taxon>
        <taxon>Eubacteriales</taxon>
        <taxon>Clostridiaceae</taxon>
        <taxon>Clostridium</taxon>
    </lineage>
</organism>